<dbReference type="OMA" id="RTHSSCM"/>
<reference evidence="2" key="3">
    <citation type="submission" date="2025-09" db="UniProtKB">
        <authorList>
            <consortium name="Ensembl"/>
        </authorList>
    </citation>
    <scope>IDENTIFICATION</scope>
</reference>
<evidence type="ECO:0000256" key="1">
    <source>
        <dbReference type="SAM" id="SignalP"/>
    </source>
</evidence>
<dbReference type="AlphaFoldDB" id="A0A672JH54"/>
<proteinExistence type="predicted"/>
<dbReference type="InterPro" id="IPR036048">
    <property type="entry name" value="Interleukin_8-like_sf"/>
</dbReference>
<sequence length="84" mass="9795">MKTICLSLLLLLLSAWPMFSTAPEQCCVRFYKEKIPTRFISDIKKTHRSLTLNGPLKRQICYGQSFEWAVNVYNQRHTQEGSTQ</sequence>
<feature type="chain" id="PRO_5025490836" description="Chemokine interleukin-8-like domain-containing protein" evidence="1">
    <location>
        <begin position="21"/>
        <end position="84"/>
    </location>
</feature>
<keyword evidence="3" id="KW-1185">Reference proteome</keyword>
<evidence type="ECO:0000313" key="2">
    <source>
        <dbReference type="Ensembl" id="ENSSFAP00005052487.1"/>
    </source>
</evidence>
<dbReference type="InParanoid" id="A0A672JH54"/>
<dbReference type="SUPFAM" id="SSF54117">
    <property type="entry name" value="Interleukin 8-like chemokines"/>
    <property type="match status" value="1"/>
</dbReference>
<feature type="signal peptide" evidence="1">
    <location>
        <begin position="1"/>
        <end position="20"/>
    </location>
</feature>
<dbReference type="Ensembl" id="ENSSFAT00005054148.1">
    <property type="protein sequence ID" value="ENSSFAP00005052487.1"/>
    <property type="gene ID" value="ENSSFAG00005025139.1"/>
</dbReference>
<dbReference type="GO" id="GO:0005576">
    <property type="term" value="C:extracellular region"/>
    <property type="evidence" value="ECO:0007669"/>
    <property type="project" value="InterPro"/>
</dbReference>
<name>A0A672JH54_SALFA</name>
<reference evidence="2" key="2">
    <citation type="submission" date="2025-08" db="UniProtKB">
        <authorList>
            <consortium name="Ensembl"/>
        </authorList>
    </citation>
    <scope>IDENTIFICATION</scope>
</reference>
<evidence type="ECO:0008006" key="4">
    <source>
        <dbReference type="Google" id="ProtNLM"/>
    </source>
</evidence>
<dbReference type="GO" id="GO:0006955">
    <property type="term" value="P:immune response"/>
    <property type="evidence" value="ECO:0007669"/>
    <property type="project" value="InterPro"/>
</dbReference>
<keyword evidence="1" id="KW-0732">Signal</keyword>
<organism evidence="2 3">
    <name type="scientific">Salarias fasciatus</name>
    <name type="common">Jewelled blenny</name>
    <name type="synonym">Blennius fasciatus</name>
    <dbReference type="NCBI Taxonomy" id="181472"/>
    <lineage>
        <taxon>Eukaryota</taxon>
        <taxon>Metazoa</taxon>
        <taxon>Chordata</taxon>
        <taxon>Craniata</taxon>
        <taxon>Vertebrata</taxon>
        <taxon>Euteleostomi</taxon>
        <taxon>Actinopterygii</taxon>
        <taxon>Neopterygii</taxon>
        <taxon>Teleostei</taxon>
        <taxon>Neoteleostei</taxon>
        <taxon>Acanthomorphata</taxon>
        <taxon>Ovalentaria</taxon>
        <taxon>Blenniimorphae</taxon>
        <taxon>Blenniiformes</taxon>
        <taxon>Blennioidei</taxon>
        <taxon>Blenniidae</taxon>
        <taxon>Salariinae</taxon>
        <taxon>Salarias</taxon>
    </lineage>
</organism>
<dbReference type="Proteomes" id="UP000472267">
    <property type="component" value="Chromosome 7"/>
</dbReference>
<evidence type="ECO:0000313" key="3">
    <source>
        <dbReference type="Proteomes" id="UP000472267"/>
    </source>
</evidence>
<protein>
    <recommendedName>
        <fullName evidence="4">Chemokine interleukin-8-like domain-containing protein</fullName>
    </recommendedName>
</protein>
<dbReference type="GO" id="GO:0008009">
    <property type="term" value="F:chemokine activity"/>
    <property type="evidence" value="ECO:0007669"/>
    <property type="project" value="InterPro"/>
</dbReference>
<accession>A0A672JH54</accession>
<reference evidence="2" key="1">
    <citation type="submission" date="2019-06" db="EMBL/GenBank/DDBJ databases">
        <authorList>
            <consortium name="Wellcome Sanger Institute Data Sharing"/>
        </authorList>
    </citation>
    <scope>NUCLEOTIDE SEQUENCE [LARGE SCALE GENOMIC DNA]</scope>
</reference>